<gene>
    <name evidence="1" type="ORF">D5S18_18120</name>
</gene>
<accession>A0A3A4KJW6</accession>
<evidence type="ECO:0000313" key="1">
    <source>
        <dbReference type="EMBL" id="RJO74080.1"/>
    </source>
</evidence>
<reference evidence="1 2" key="1">
    <citation type="submission" date="2018-09" db="EMBL/GenBank/DDBJ databases">
        <title>YIM PH21274 draft genome.</title>
        <authorList>
            <person name="Miao C."/>
        </authorList>
    </citation>
    <scope>NUCLEOTIDE SEQUENCE [LARGE SCALE GENOMIC DNA]</scope>
    <source>
        <strain evidence="1 2">YIM PH 21724</strain>
    </source>
</reference>
<keyword evidence="2" id="KW-1185">Reference proteome</keyword>
<dbReference type="Proteomes" id="UP000266677">
    <property type="component" value="Unassembled WGS sequence"/>
</dbReference>
<sequence length="390" mass="42268">MPQRNAATENAIGRIARAPNPPIGKTDPVTRYAFDTDRNALIATWASGRGDLAETVALLPPVNTEHATDLASHLTTLSRFQWRTYTHPASAAGDPDIPHSEAYRRAEERRNFKEVEPGIRTPNLPTEHGLVVSYSGVVESAHRLGRTLHAIDDPGLRTAIIEEIRREQAAIESAELGDLTGRARQAVELSRPDVSPAQVQAADDLLRQDPLGSIELFTELDPASAAVAAAHWLYAAAEAAGELAELATVDVIAEADDIEALPVEIPTLVLERLTAGETPTDVVTDLIAEAMAVSEGHVPNPWGVVARVADIEEQARKHNVDGATRAALLAEFRISRLDPTRPALDLLEDLLDGIRGCLLLYVEHSAEDAPETNFIEDVRAEADDNRDRLL</sequence>
<evidence type="ECO:0000313" key="2">
    <source>
        <dbReference type="Proteomes" id="UP000266677"/>
    </source>
</evidence>
<proteinExistence type="predicted"/>
<protein>
    <submittedName>
        <fullName evidence="1">Uncharacterized protein</fullName>
    </submittedName>
</protein>
<dbReference type="EMBL" id="QZFU01000020">
    <property type="protein sequence ID" value="RJO74080.1"/>
    <property type="molecule type" value="Genomic_DNA"/>
</dbReference>
<organism evidence="1 2">
    <name type="scientific">Nocardia panacis</name>
    <dbReference type="NCBI Taxonomy" id="2340916"/>
    <lineage>
        <taxon>Bacteria</taxon>
        <taxon>Bacillati</taxon>
        <taxon>Actinomycetota</taxon>
        <taxon>Actinomycetes</taxon>
        <taxon>Mycobacteriales</taxon>
        <taxon>Nocardiaceae</taxon>
        <taxon>Nocardia</taxon>
    </lineage>
</organism>
<name>A0A3A4KJW6_9NOCA</name>
<dbReference type="AlphaFoldDB" id="A0A3A4KJW6"/>
<comment type="caution">
    <text evidence="1">The sequence shown here is derived from an EMBL/GenBank/DDBJ whole genome shotgun (WGS) entry which is preliminary data.</text>
</comment>